<keyword evidence="1" id="KW-0812">Transmembrane</keyword>
<proteinExistence type="predicted"/>
<organism evidence="2 3">
    <name type="scientific">Tahibacter harae</name>
    <dbReference type="NCBI Taxonomy" id="2963937"/>
    <lineage>
        <taxon>Bacteria</taxon>
        <taxon>Pseudomonadati</taxon>
        <taxon>Pseudomonadota</taxon>
        <taxon>Gammaproteobacteria</taxon>
        <taxon>Lysobacterales</taxon>
        <taxon>Rhodanobacteraceae</taxon>
        <taxon>Tahibacter</taxon>
    </lineage>
</organism>
<dbReference type="RefSeq" id="WP_255916045.1">
    <property type="nucleotide sequence ID" value="NZ_JANFQO010000022.1"/>
</dbReference>
<feature type="transmembrane region" description="Helical" evidence="1">
    <location>
        <begin position="51"/>
        <end position="77"/>
    </location>
</feature>
<sequence>MTVPHDPRTTELFQRALEQNTGETISLEQFIAPLETRAYGFLVVLLSLPNFIPIPMGVGGVCGTLLIVIGAQMLWGLPRPWLPRFARQHGFPRSSVETFVSHMTPMFNRLERVCRPRWEQITHKPYSHFSGLMLILLGILLALPIPFTNYPFGLLIMGFGVALIERDGGLLAVIWAATLTSSVTVASLSNLMVSIVRHFFG</sequence>
<dbReference type="PIRSF" id="PIRSF033239">
    <property type="entry name" value="ExoD"/>
    <property type="match status" value="1"/>
</dbReference>
<evidence type="ECO:0000256" key="1">
    <source>
        <dbReference type="SAM" id="Phobius"/>
    </source>
</evidence>
<dbReference type="Pfam" id="PF06055">
    <property type="entry name" value="ExoD"/>
    <property type="match status" value="1"/>
</dbReference>
<dbReference type="PANTHER" id="PTHR41795">
    <property type="entry name" value="EXOPOLYSACCHARIDE SYNTHESIS PROTEIN"/>
    <property type="match status" value="1"/>
</dbReference>
<evidence type="ECO:0000313" key="3">
    <source>
        <dbReference type="Proteomes" id="UP001165498"/>
    </source>
</evidence>
<keyword evidence="1" id="KW-0472">Membrane</keyword>
<keyword evidence="1" id="KW-1133">Transmembrane helix</keyword>
<evidence type="ECO:0000313" key="2">
    <source>
        <dbReference type="EMBL" id="MCQ4166856.1"/>
    </source>
</evidence>
<feature type="transmembrane region" description="Helical" evidence="1">
    <location>
        <begin position="134"/>
        <end position="164"/>
    </location>
</feature>
<protein>
    <submittedName>
        <fullName evidence="2">Exopolysaccharide biosynthesis protein</fullName>
    </submittedName>
</protein>
<dbReference type="PANTHER" id="PTHR41795:SF1">
    <property type="entry name" value="EXOPOLYSACCHARIDE SYNTHESIS PROTEIN"/>
    <property type="match status" value="1"/>
</dbReference>
<gene>
    <name evidence="2" type="ORF">NM961_19255</name>
</gene>
<dbReference type="EMBL" id="JANFQO010000022">
    <property type="protein sequence ID" value="MCQ4166856.1"/>
    <property type="molecule type" value="Genomic_DNA"/>
</dbReference>
<reference evidence="2" key="1">
    <citation type="submission" date="2022-07" db="EMBL/GenBank/DDBJ databases">
        <title>Tahibacter sp., a new gammaproteobacterium isolated from the silt sample collected at pig farm.</title>
        <authorList>
            <person name="Chen H."/>
        </authorList>
    </citation>
    <scope>NUCLEOTIDE SEQUENCE</scope>
    <source>
        <strain evidence="2">P2K</strain>
    </source>
</reference>
<feature type="transmembrane region" description="Helical" evidence="1">
    <location>
        <begin position="170"/>
        <end position="193"/>
    </location>
</feature>
<comment type="caution">
    <text evidence="2">The sequence shown here is derived from an EMBL/GenBank/DDBJ whole genome shotgun (WGS) entry which is preliminary data.</text>
</comment>
<dbReference type="Proteomes" id="UP001165498">
    <property type="component" value="Unassembled WGS sequence"/>
</dbReference>
<keyword evidence="3" id="KW-1185">Reference proteome</keyword>
<name>A0ABT1QX67_9GAMM</name>
<accession>A0ABT1QX67</accession>
<dbReference type="InterPro" id="IPR010331">
    <property type="entry name" value="ExoD"/>
</dbReference>